<dbReference type="AlphaFoldDB" id="A0A0A9GKD5"/>
<protein>
    <submittedName>
        <fullName evidence="2">Uncharacterized protein</fullName>
    </submittedName>
</protein>
<feature type="compositionally biased region" description="Polar residues" evidence="1">
    <location>
        <begin position="71"/>
        <end position="84"/>
    </location>
</feature>
<dbReference type="EMBL" id="GBRH01172321">
    <property type="protein sequence ID" value="JAE25575.1"/>
    <property type="molecule type" value="Transcribed_RNA"/>
</dbReference>
<reference evidence="2" key="2">
    <citation type="journal article" date="2015" name="Data Brief">
        <title>Shoot transcriptome of the giant reed, Arundo donax.</title>
        <authorList>
            <person name="Barrero R.A."/>
            <person name="Guerrero F.D."/>
            <person name="Moolhuijzen P."/>
            <person name="Goolsby J.A."/>
            <person name="Tidwell J."/>
            <person name="Bellgard S.E."/>
            <person name="Bellgard M.I."/>
        </authorList>
    </citation>
    <scope>NUCLEOTIDE SEQUENCE</scope>
    <source>
        <tissue evidence="2">Shoot tissue taken approximately 20 cm above the soil surface</tissue>
    </source>
</reference>
<feature type="region of interest" description="Disordered" evidence="1">
    <location>
        <begin position="65"/>
        <end position="84"/>
    </location>
</feature>
<feature type="region of interest" description="Disordered" evidence="1">
    <location>
        <begin position="25"/>
        <end position="53"/>
    </location>
</feature>
<proteinExistence type="predicted"/>
<name>A0A0A9GKD5_ARUDO</name>
<sequence length="84" mass="8661">MSMSAVATQASNLHPAFTAYLCSCSPTETSPRSPTAESTHETPVTSGENPSPYILASAATAGSARPLRFTPDTSPFQVITLGST</sequence>
<accession>A0A0A9GKD5</accession>
<evidence type="ECO:0000313" key="2">
    <source>
        <dbReference type="EMBL" id="JAE25575.1"/>
    </source>
</evidence>
<feature type="compositionally biased region" description="Polar residues" evidence="1">
    <location>
        <begin position="25"/>
        <end position="49"/>
    </location>
</feature>
<evidence type="ECO:0000256" key="1">
    <source>
        <dbReference type="SAM" id="MobiDB-lite"/>
    </source>
</evidence>
<reference evidence="2" key="1">
    <citation type="submission" date="2014-09" db="EMBL/GenBank/DDBJ databases">
        <authorList>
            <person name="Magalhaes I.L.F."/>
            <person name="Oliveira U."/>
            <person name="Santos F.R."/>
            <person name="Vidigal T.H.D.A."/>
            <person name="Brescovit A.D."/>
            <person name="Santos A.J."/>
        </authorList>
    </citation>
    <scope>NUCLEOTIDE SEQUENCE</scope>
    <source>
        <tissue evidence="2">Shoot tissue taken approximately 20 cm above the soil surface</tissue>
    </source>
</reference>
<organism evidence="2">
    <name type="scientific">Arundo donax</name>
    <name type="common">Giant reed</name>
    <name type="synonym">Donax arundinaceus</name>
    <dbReference type="NCBI Taxonomy" id="35708"/>
    <lineage>
        <taxon>Eukaryota</taxon>
        <taxon>Viridiplantae</taxon>
        <taxon>Streptophyta</taxon>
        <taxon>Embryophyta</taxon>
        <taxon>Tracheophyta</taxon>
        <taxon>Spermatophyta</taxon>
        <taxon>Magnoliopsida</taxon>
        <taxon>Liliopsida</taxon>
        <taxon>Poales</taxon>
        <taxon>Poaceae</taxon>
        <taxon>PACMAD clade</taxon>
        <taxon>Arundinoideae</taxon>
        <taxon>Arundineae</taxon>
        <taxon>Arundo</taxon>
    </lineage>
</organism>